<dbReference type="PIRSF" id="PIRSF000709">
    <property type="entry name" value="6PFK_2-Ptase"/>
    <property type="match status" value="1"/>
</dbReference>
<dbReference type="EMBL" id="VKAD01000002">
    <property type="protein sequence ID" value="TXR52105.1"/>
    <property type="molecule type" value="Genomic_DNA"/>
</dbReference>
<dbReference type="CDD" id="cd07067">
    <property type="entry name" value="HP_PGM_like"/>
    <property type="match status" value="1"/>
</dbReference>
<dbReference type="InterPro" id="IPR013078">
    <property type="entry name" value="His_Pase_superF_clade-1"/>
</dbReference>
<evidence type="ECO:0000313" key="2">
    <source>
        <dbReference type="Proteomes" id="UP000321764"/>
    </source>
</evidence>
<accession>A0A5C8Z205</accession>
<comment type="caution">
    <text evidence="1">The sequence shown here is derived from an EMBL/GenBank/DDBJ whole genome shotgun (WGS) entry which is preliminary data.</text>
</comment>
<organism evidence="1 2">
    <name type="scientific">Reinekea thalattae</name>
    <dbReference type="NCBI Taxonomy" id="2593301"/>
    <lineage>
        <taxon>Bacteria</taxon>
        <taxon>Pseudomonadati</taxon>
        <taxon>Pseudomonadota</taxon>
        <taxon>Gammaproteobacteria</taxon>
        <taxon>Oceanospirillales</taxon>
        <taxon>Saccharospirillaceae</taxon>
        <taxon>Reinekea</taxon>
    </lineage>
</organism>
<gene>
    <name evidence="1" type="ORF">FME95_11870</name>
</gene>
<dbReference type="Gene3D" id="3.40.50.1240">
    <property type="entry name" value="Phosphoglycerate mutase-like"/>
    <property type="match status" value="1"/>
</dbReference>
<dbReference type="PANTHER" id="PTHR48100">
    <property type="entry name" value="BROAD-SPECIFICITY PHOSPHATASE YOR283W-RELATED"/>
    <property type="match status" value="1"/>
</dbReference>
<dbReference type="AlphaFoldDB" id="A0A5C8Z205"/>
<dbReference type="SUPFAM" id="SSF53254">
    <property type="entry name" value="Phosphoglycerate mutase-like"/>
    <property type="match status" value="1"/>
</dbReference>
<protein>
    <submittedName>
        <fullName evidence="1">Alpha-ribazole phosphatase</fullName>
    </submittedName>
</protein>
<dbReference type="SMART" id="SM00855">
    <property type="entry name" value="PGAM"/>
    <property type="match status" value="1"/>
</dbReference>
<dbReference type="GO" id="GO:0005737">
    <property type="term" value="C:cytoplasm"/>
    <property type="evidence" value="ECO:0007669"/>
    <property type="project" value="TreeGrafter"/>
</dbReference>
<dbReference type="OrthoDB" id="9783269at2"/>
<dbReference type="InterPro" id="IPR029033">
    <property type="entry name" value="His_PPase_superfam"/>
</dbReference>
<keyword evidence="2" id="KW-1185">Reference proteome</keyword>
<dbReference type="PANTHER" id="PTHR48100:SF1">
    <property type="entry name" value="HISTIDINE PHOSPHATASE FAMILY PROTEIN-RELATED"/>
    <property type="match status" value="1"/>
</dbReference>
<dbReference type="Pfam" id="PF00300">
    <property type="entry name" value="His_Phos_1"/>
    <property type="match status" value="1"/>
</dbReference>
<dbReference type="Proteomes" id="UP000321764">
    <property type="component" value="Unassembled WGS sequence"/>
</dbReference>
<name>A0A5C8Z205_9GAMM</name>
<proteinExistence type="predicted"/>
<dbReference type="InterPro" id="IPR050275">
    <property type="entry name" value="PGM_Phosphatase"/>
</dbReference>
<dbReference type="GO" id="GO:0016791">
    <property type="term" value="F:phosphatase activity"/>
    <property type="evidence" value="ECO:0007669"/>
    <property type="project" value="TreeGrafter"/>
</dbReference>
<sequence length="183" mass="21083">MPVFYLAWFFGPMIYLVRHDQVNAKGQCYGQSDLETAVDYTTSAEKLICQLPANPDYIVTSPLKRCAQLALACFPQQHIDINDELKELNFGDWELKRWDDIERSQIDQWSATPTNFQFPNGESLAQFDQRVQQMYHALQQQTGDCCVFTHAGVIRRMLALHADEPWQDWLQQPVPFASVTPLA</sequence>
<evidence type="ECO:0000313" key="1">
    <source>
        <dbReference type="EMBL" id="TXR52105.1"/>
    </source>
</evidence>
<reference evidence="1 2" key="1">
    <citation type="submission" date="2019-07" db="EMBL/GenBank/DDBJ databases">
        <title>Reinekea sp. strain SSH23 genome sequencing and assembly.</title>
        <authorList>
            <person name="Kim I."/>
        </authorList>
    </citation>
    <scope>NUCLEOTIDE SEQUENCE [LARGE SCALE GENOMIC DNA]</scope>
    <source>
        <strain evidence="1 2">SSH23</strain>
    </source>
</reference>